<proteinExistence type="predicted"/>
<evidence type="ECO:0000313" key="2">
    <source>
        <dbReference type="EnsemblPlants" id="Ma05_p26130.1"/>
    </source>
</evidence>
<dbReference type="Gramene" id="Ma05_t26130.1">
    <property type="protein sequence ID" value="Ma05_p26130.1"/>
    <property type="gene ID" value="Ma05_g26130"/>
</dbReference>
<sequence length="20" mass="2206">MEYSSSSFSPTRRASSLLLS</sequence>
<protein>
    <submittedName>
        <fullName evidence="2">Uncharacterized protein</fullName>
    </submittedName>
</protein>
<evidence type="ECO:0000313" key="3">
    <source>
        <dbReference type="Proteomes" id="UP000012960"/>
    </source>
</evidence>
<organism evidence="2 3">
    <name type="scientific">Musa acuminata subsp. malaccensis</name>
    <name type="common">Wild banana</name>
    <name type="synonym">Musa malaccensis</name>
    <dbReference type="NCBI Taxonomy" id="214687"/>
    <lineage>
        <taxon>Eukaryota</taxon>
        <taxon>Viridiplantae</taxon>
        <taxon>Streptophyta</taxon>
        <taxon>Embryophyta</taxon>
        <taxon>Tracheophyta</taxon>
        <taxon>Spermatophyta</taxon>
        <taxon>Magnoliopsida</taxon>
        <taxon>Liliopsida</taxon>
        <taxon>Zingiberales</taxon>
        <taxon>Musaceae</taxon>
        <taxon>Musa</taxon>
    </lineage>
</organism>
<accession>A0A804J8Q2</accession>
<dbReference type="AlphaFoldDB" id="A0A804J8Q2"/>
<dbReference type="EnsemblPlants" id="Ma05_t26130.1">
    <property type="protein sequence ID" value="Ma05_p26130.1"/>
    <property type="gene ID" value="Ma05_g26130"/>
</dbReference>
<reference evidence="2" key="1">
    <citation type="submission" date="2021-05" db="UniProtKB">
        <authorList>
            <consortium name="EnsemblPlants"/>
        </authorList>
    </citation>
    <scope>IDENTIFICATION</scope>
    <source>
        <strain evidence="2">subsp. malaccensis</strain>
    </source>
</reference>
<dbReference type="Proteomes" id="UP000012960">
    <property type="component" value="Unplaced"/>
</dbReference>
<keyword evidence="3" id="KW-1185">Reference proteome</keyword>
<dbReference type="InParanoid" id="A0A804J8Q2"/>
<name>A0A804J8Q2_MUSAM</name>
<feature type="region of interest" description="Disordered" evidence="1">
    <location>
        <begin position="1"/>
        <end position="20"/>
    </location>
</feature>
<evidence type="ECO:0000256" key="1">
    <source>
        <dbReference type="SAM" id="MobiDB-lite"/>
    </source>
</evidence>